<gene>
    <name evidence="1" type="ORF">F994_02790</name>
</gene>
<dbReference type="Proteomes" id="UP000013086">
    <property type="component" value="Unassembled WGS sequence"/>
</dbReference>
<comment type="caution">
    <text evidence="1">The sequence shown here is derived from an EMBL/GenBank/DDBJ whole genome shotgun (WGS) entry which is preliminary data.</text>
</comment>
<accession>N8Q642</accession>
<dbReference type="eggNOG" id="ENOG50317VR">
    <property type="taxonomic scope" value="Bacteria"/>
</dbReference>
<protein>
    <submittedName>
        <fullName evidence="1">Uncharacterized protein</fullName>
    </submittedName>
</protein>
<reference evidence="1 2" key="1">
    <citation type="submission" date="2013-02" db="EMBL/GenBank/DDBJ databases">
        <title>The Genome Sequence of Acinetobacter sp. ANC 3994.</title>
        <authorList>
            <consortium name="The Broad Institute Genome Sequencing Platform"/>
            <consortium name="The Broad Institute Genome Sequencing Center for Infectious Disease"/>
            <person name="Cerqueira G."/>
            <person name="Feldgarden M."/>
            <person name="Courvalin P."/>
            <person name="Perichon B."/>
            <person name="Grillot-Courvalin C."/>
            <person name="Clermont D."/>
            <person name="Rocha E."/>
            <person name="Yoon E.-J."/>
            <person name="Nemec A."/>
            <person name="Walker B."/>
            <person name="Young S.K."/>
            <person name="Zeng Q."/>
            <person name="Gargeya S."/>
            <person name="Fitzgerald M."/>
            <person name="Haas B."/>
            <person name="Abouelleil A."/>
            <person name="Alvarado L."/>
            <person name="Arachchi H.M."/>
            <person name="Berlin A.M."/>
            <person name="Chapman S.B."/>
            <person name="Dewar J."/>
            <person name="Goldberg J."/>
            <person name="Griggs A."/>
            <person name="Gujja S."/>
            <person name="Hansen M."/>
            <person name="Howarth C."/>
            <person name="Imamovic A."/>
            <person name="Larimer J."/>
            <person name="McCowan C."/>
            <person name="Murphy C."/>
            <person name="Neiman D."/>
            <person name="Pearson M."/>
            <person name="Priest M."/>
            <person name="Roberts A."/>
            <person name="Saif S."/>
            <person name="Shea T."/>
            <person name="Sisk P."/>
            <person name="Sykes S."/>
            <person name="Wortman J."/>
            <person name="Nusbaum C."/>
            <person name="Birren B."/>
        </authorList>
    </citation>
    <scope>NUCLEOTIDE SEQUENCE [LARGE SCALE GENOMIC DNA]</scope>
    <source>
        <strain evidence="1 2">ANC 3994</strain>
    </source>
</reference>
<dbReference type="RefSeq" id="WP_004649396.1">
    <property type="nucleotide sequence ID" value="NZ_KB849166.1"/>
</dbReference>
<dbReference type="HOGENOM" id="CLU_117975_0_0_6"/>
<dbReference type="EMBL" id="APOH01000021">
    <property type="protein sequence ID" value="ENU18663.1"/>
    <property type="molecule type" value="Genomic_DNA"/>
</dbReference>
<dbReference type="PATRIC" id="fig|1217715.3.peg.2729"/>
<organism evidence="1 2">
    <name type="scientific">Acinetobacter bohemicus ANC 3994</name>
    <dbReference type="NCBI Taxonomy" id="1217715"/>
    <lineage>
        <taxon>Bacteria</taxon>
        <taxon>Pseudomonadati</taxon>
        <taxon>Pseudomonadota</taxon>
        <taxon>Gammaproteobacteria</taxon>
        <taxon>Moraxellales</taxon>
        <taxon>Moraxellaceae</taxon>
        <taxon>Acinetobacter</taxon>
    </lineage>
</organism>
<sequence>MSNKNSTDVIFDAVVDLHNNEQIVTRTTLAAMLDLKIGIIDDRLSYLVDIEKIMRVERGVYVPVIQHPVSRIMSKMVLPDGTVKIEIGDEVLTLTPKEARTLGNLVVAEAMQYSNIELGHNMAVIQSSLAGQIKRLSHQVGDLVGGGRQGELL</sequence>
<name>N8Q642_9GAMM</name>
<dbReference type="AlphaFoldDB" id="N8Q642"/>
<proteinExistence type="predicted"/>
<evidence type="ECO:0000313" key="2">
    <source>
        <dbReference type="Proteomes" id="UP000013086"/>
    </source>
</evidence>
<dbReference type="OrthoDB" id="6686991at2"/>
<evidence type="ECO:0000313" key="1">
    <source>
        <dbReference type="EMBL" id="ENU18663.1"/>
    </source>
</evidence>